<dbReference type="InterPro" id="IPR036366">
    <property type="entry name" value="PGBDSf"/>
</dbReference>
<evidence type="ECO:0000256" key="1">
    <source>
        <dbReference type="SAM" id="MobiDB-lite"/>
    </source>
</evidence>
<feature type="compositionally biased region" description="Acidic residues" evidence="1">
    <location>
        <begin position="320"/>
        <end position="334"/>
    </location>
</feature>
<dbReference type="InterPro" id="IPR036365">
    <property type="entry name" value="PGBD-like_sf"/>
</dbReference>
<name>A0A7W6GHF5_9HYPH</name>
<dbReference type="InterPro" id="IPR002477">
    <property type="entry name" value="Peptidoglycan-bd-like"/>
</dbReference>
<evidence type="ECO:0000259" key="2">
    <source>
        <dbReference type="Pfam" id="PF01471"/>
    </source>
</evidence>
<comment type="caution">
    <text evidence="3">The sequence shown here is derived from an EMBL/GenBank/DDBJ whole genome shotgun (WGS) entry which is preliminary data.</text>
</comment>
<feature type="region of interest" description="Disordered" evidence="1">
    <location>
        <begin position="314"/>
        <end position="352"/>
    </location>
</feature>
<reference evidence="3 4" key="1">
    <citation type="submission" date="2020-08" db="EMBL/GenBank/DDBJ databases">
        <title>Genomic Encyclopedia of Type Strains, Phase IV (KMG-IV): sequencing the most valuable type-strain genomes for metagenomic binning, comparative biology and taxonomic classification.</title>
        <authorList>
            <person name="Goeker M."/>
        </authorList>
    </citation>
    <scope>NUCLEOTIDE SEQUENCE [LARGE SCALE GENOMIC DNA]</scope>
    <source>
        <strain evidence="3 4">DSM 100211</strain>
    </source>
</reference>
<dbReference type="GO" id="GO:0016787">
    <property type="term" value="F:hydrolase activity"/>
    <property type="evidence" value="ECO:0007669"/>
    <property type="project" value="UniProtKB-KW"/>
</dbReference>
<evidence type="ECO:0000313" key="3">
    <source>
        <dbReference type="EMBL" id="MBB3975062.1"/>
    </source>
</evidence>
<dbReference type="Pfam" id="PF01471">
    <property type="entry name" value="PG_binding_1"/>
    <property type="match status" value="1"/>
</dbReference>
<dbReference type="Gene3D" id="1.10.101.10">
    <property type="entry name" value="PGBD-like superfamily/PGBD"/>
    <property type="match status" value="1"/>
</dbReference>
<dbReference type="AlphaFoldDB" id="A0A7W6GHF5"/>
<gene>
    <name evidence="3" type="ORF">GGQ64_000238</name>
</gene>
<dbReference type="EMBL" id="JACIEE010000001">
    <property type="protein sequence ID" value="MBB3975062.1"/>
    <property type="molecule type" value="Genomic_DNA"/>
</dbReference>
<organism evidence="3 4">
    <name type="scientific">Mycoplana azooxidifex</name>
    <dbReference type="NCBI Taxonomy" id="1636188"/>
    <lineage>
        <taxon>Bacteria</taxon>
        <taxon>Pseudomonadati</taxon>
        <taxon>Pseudomonadota</taxon>
        <taxon>Alphaproteobacteria</taxon>
        <taxon>Hyphomicrobiales</taxon>
        <taxon>Rhizobiaceae</taxon>
        <taxon>Mycoplana</taxon>
    </lineage>
</organism>
<feature type="domain" description="Peptidoglycan binding-like" evidence="2">
    <location>
        <begin position="243"/>
        <end position="301"/>
    </location>
</feature>
<evidence type="ECO:0000313" key="4">
    <source>
        <dbReference type="Proteomes" id="UP000574761"/>
    </source>
</evidence>
<dbReference type="SUPFAM" id="SSF47090">
    <property type="entry name" value="PGBD-like"/>
    <property type="match status" value="1"/>
</dbReference>
<keyword evidence="3" id="KW-0378">Hydrolase</keyword>
<dbReference type="Proteomes" id="UP000574761">
    <property type="component" value="Unassembled WGS sequence"/>
</dbReference>
<keyword evidence="4" id="KW-1185">Reference proteome</keyword>
<proteinExistence type="predicted"/>
<sequence>MFNLTETSIELMWKRCNYPIPSGGMAFFGLRGCLPVNYNGTDFASSHEMNLHDVDYTHMRCTLGQWKPGHGFAVFPASTVPDGAYVRSRIPHGGYGANQLMLGCYTYRKGIHKPGKPTGHRAFRQHGFFPVWRTADDDDYDTADFVDMRSGFIAWDNLHCGWSNGPASPSYSSVGCQVVAGFPKCTKRGAASRDEGPWKQFLDNAYAADQGNFRYALFSGYEAQSMAVVGSQQMRQSLRFGSQGEIVRSMQAKLNALEYDAGDVDGEFGFDSLNALMTFQKRVLGTEDADGIVGPMTADALGIDLPYLDGGVPAIATPAAEDDDAEVDDGDDESGPLRPRPDAEDDGAPLSFEISKEVDGGKTRYYAKANGTKVFIGRQVRYERNIGLTNIYDLSMTPAGVYDNNDAATRHGQWAHFIWPTAIGESKAHFACINTYDRARFTIGFSQLAAHTPDENLIVLYRRLLALPDAGRYFPDLTLVGGKVHQTLPSGGTRNLEVVTDRELRHFMAYLNPDLSTIDNAEVVSAARAIFGMMESEEHRELQIGLTIEIARRKTKRAAQNGVPIVGRKLRYAMWVFDVLHQGRAGRGAYPKLKAAIESSNPERALMQFGIADHEDRIRSVKASMDQLQSGGILDIDRLKYGSGEFA</sequence>
<accession>A0A7W6GHF5</accession>
<protein>
    <submittedName>
        <fullName evidence="3">Peptidoglycan hydrolase-like protein with peptidoglycan-binding domain</fullName>
    </submittedName>
</protein>